<reference evidence="1 2" key="1">
    <citation type="journal article" date="2013" name="Genome Biol.">
        <title>The genome sequence of the most widely cultivated cacao type and its use to identify candidate genes regulating pod color.</title>
        <authorList>
            <person name="Motamayor J.C."/>
            <person name="Mockaitis K."/>
            <person name="Schmutz J."/>
            <person name="Haiminen N."/>
            <person name="Iii D.L."/>
            <person name="Cornejo O."/>
            <person name="Findley S.D."/>
            <person name="Zheng P."/>
            <person name="Utro F."/>
            <person name="Royaert S."/>
            <person name="Saski C."/>
            <person name="Jenkins J."/>
            <person name="Podicheti R."/>
            <person name="Zhao M."/>
            <person name="Scheffler B.E."/>
            <person name="Stack J.C."/>
            <person name="Feltus F.A."/>
            <person name="Mustiga G.M."/>
            <person name="Amores F."/>
            <person name="Phillips W."/>
            <person name="Marelli J.P."/>
            <person name="May G.D."/>
            <person name="Shapiro H."/>
            <person name="Ma J."/>
            <person name="Bustamante C.D."/>
            <person name="Schnell R.J."/>
            <person name="Main D."/>
            <person name="Gilbert D."/>
            <person name="Parida L."/>
            <person name="Kuhn D.N."/>
        </authorList>
    </citation>
    <scope>NUCLEOTIDE SEQUENCE [LARGE SCALE GENOMIC DNA]</scope>
    <source>
        <strain evidence="2">cv. Matina 1-6</strain>
    </source>
</reference>
<accession>A0A061DX91</accession>
<evidence type="ECO:0000313" key="2">
    <source>
        <dbReference type="Proteomes" id="UP000026915"/>
    </source>
</evidence>
<protein>
    <submittedName>
        <fullName evidence="1">Uncharacterized protein</fullName>
    </submittedName>
</protein>
<proteinExistence type="predicted"/>
<organism evidence="1 2">
    <name type="scientific">Theobroma cacao</name>
    <name type="common">Cacao</name>
    <name type="synonym">Cocoa</name>
    <dbReference type="NCBI Taxonomy" id="3641"/>
    <lineage>
        <taxon>Eukaryota</taxon>
        <taxon>Viridiplantae</taxon>
        <taxon>Streptophyta</taxon>
        <taxon>Embryophyta</taxon>
        <taxon>Tracheophyta</taxon>
        <taxon>Spermatophyta</taxon>
        <taxon>Magnoliopsida</taxon>
        <taxon>eudicotyledons</taxon>
        <taxon>Gunneridae</taxon>
        <taxon>Pentapetalae</taxon>
        <taxon>rosids</taxon>
        <taxon>malvids</taxon>
        <taxon>Malvales</taxon>
        <taxon>Malvaceae</taxon>
        <taxon>Byttnerioideae</taxon>
        <taxon>Theobroma</taxon>
    </lineage>
</organism>
<dbReference type="HOGENOM" id="CLU_2780947_0_0_1"/>
<keyword evidence="2" id="KW-1185">Reference proteome</keyword>
<name>A0A061DX91_THECC</name>
<dbReference type="Gramene" id="EOX94623">
    <property type="protein sequence ID" value="EOX94623"/>
    <property type="gene ID" value="TCM_004257"/>
</dbReference>
<dbReference type="EMBL" id="CM001879">
    <property type="protein sequence ID" value="EOX94623.1"/>
    <property type="molecule type" value="Genomic_DNA"/>
</dbReference>
<dbReference type="InParanoid" id="A0A061DX91"/>
<dbReference type="Proteomes" id="UP000026915">
    <property type="component" value="Chromosome 1"/>
</dbReference>
<sequence length="69" mass="8311">MHGAIRRVWSADPIHQCCGSNIEVENARKLRRMAITWYYYYQLGVVMTGDFCRQEITRKLRFKFQLQLL</sequence>
<gene>
    <name evidence="1" type="ORF">TCM_004257</name>
</gene>
<dbReference type="AlphaFoldDB" id="A0A061DX91"/>
<evidence type="ECO:0000313" key="1">
    <source>
        <dbReference type="EMBL" id="EOX94623.1"/>
    </source>
</evidence>